<dbReference type="EMBL" id="BSYR01000010">
    <property type="protein sequence ID" value="GMI71270.1"/>
    <property type="molecule type" value="Genomic_DNA"/>
</dbReference>
<dbReference type="GO" id="GO:0009941">
    <property type="term" value="C:chloroplast envelope"/>
    <property type="evidence" value="ECO:0007669"/>
    <property type="project" value="TreeGrafter"/>
</dbReference>
<dbReference type="GO" id="GO:0016020">
    <property type="term" value="C:membrane"/>
    <property type="evidence" value="ECO:0007669"/>
    <property type="project" value="UniProtKB-SubCell"/>
</dbReference>
<gene>
    <name evidence="6" type="ORF">HRI_000796300</name>
</gene>
<comment type="caution">
    <text evidence="6">The sequence shown here is derived from an EMBL/GenBank/DDBJ whole genome shotgun (WGS) entry which is preliminary data.</text>
</comment>
<evidence type="ECO:0000256" key="3">
    <source>
        <dbReference type="ARBA" id="ARBA00022989"/>
    </source>
</evidence>
<reference evidence="6" key="1">
    <citation type="submission" date="2023-05" db="EMBL/GenBank/DDBJ databases">
        <title>Genome and transcriptome analyses reveal genes involved in the formation of fine ridges on petal epidermal cells in Hibiscus trionum.</title>
        <authorList>
            <person name="Koshimizu S."/>
            <person name="Masuda S."/>
            <person name="Ishii T."/>
            <person name="Shirasu K."/>
            <person name="Hoshino A."/>
            <person name="Arita M."/>
        </authorList>
    </citation>
    <scope>NUCLEOTIDE SEQUENCE</scope>
    <source>
        <strain evidence="6">Hamamatsu line</strain>
    </source>
</reference>
<dbReference type="InterPro" id="IPR036640">
    <property type="entry name" value="ABC1_TM_sf"/>
</dbReference>
<organism evidence="6 7">
    <name type="scientific">Hibiscus trionum</name>
    <name type="common">Flower of an hour</name>
    <dbReference type="NCBI Taxonomy" id="183268"/>
    <lineage>
        <taxon>Eukaryota</taxon>
        <taxon>Viridiplantae</taxon>
        <taxon>Streptophyta</taxon>
        <taxon>Embryophyta</taxon>
        <taxon>Tracheophyta</taxon>
        <taxon>Spermatophyta</taxon>
        <taxon>Magnoliopsida</taxon>
        <taxon>eudicotyledons</taxon>
        <taxon>Gunneridae</taxon>
        <taxon>Pentapetalae</taxon>
        <taxon>rosids</taxon>
        <taxon>malvids</taxon>
        <taxon>Malvales</taxon>
        <taxon>Malvaceae</taxon>
        <taxon>Malvoideae</taxon>
        <taxon>Hibiscus</taxon>
    </lineage>
</organism>
<dbReference type="SUPFAM" id="SSF90123">
    <property type="entry name" value="ABC transporter transmembrane region"/>
    <property type="match status" value="1"/>
</dbReference>
<dbReference type="InterPro" id="IPR003439">
    <property type="entry name" value="ABC_transporter-like_ATP-bd"/>
</dbReference>
<evidence type="ECO:0000256" key="1">
    <source>
        <dbReference type="ARBA" id="ARBA00004141"/>
    </source>
</evidence>
<dbReference type="GO" id="GO:0140359">
    <property type="term" value="F:ABC-type transporter activity"/>
    <property type="evidence" value="ECO:0007669"/>
    <property type="project" value="InterPro"/>
</dbReference>
<comment type="subcellular location">
    <subcellularLocation>
        <location evidence="1">Membrane</location>
        <topology evidence="1">Multi-pass membrane protein</topology>
    </subcellularLocation>
</comment>
<dbReference type="PANTHER" id="PTHR24222">
    <property type="entry name" value="ABC TRANSPORTER B FAMILY"/>
    <property type="match status" value="1"/>
</dbReference>
<accession>A0A9W7LQ13</accession>
<keyword evidence="2" id="KW-0812">Transmembrane</keyword>
<keyword evidence="6" id="KW-0067">ATP-binding</keyword>
<keyword evidence="4" id="KW-0472">Membrane</keyword>
<proteinExistence type="predicted"/>
<dbReference type="Gene3D" id="1.20.1560.10">
    <property type="entry name" value="ABC transporter type 1, transmembrane domain"/>
    <property type="match status" value="1"/>
</dbReference>
<sequence length="174" mass="19736">MRTVRVYGTEKQEMKRYNHFLDKLADIRLRQSAAYGIWNLTFNTLYHATQVIAVLVEGMYILTGHITAEKLIKFILYSEWLIYSTWWVGDNVSSLMQYVGASEKVPVLQHINLSVHPGEVVALVGLSGSGKSSMVNLLLRLYKPTDGQILIDGAPLNELDIKWLRGKVGYVEVH</sequence>
<dbReference type="GO" id="GO:0016887">
    <property type="term" value="F:ATP hydrolysis activity"/>
    <property type="evidence" value="ECO:0007669"/>
    <property type="project" value="InterPro"/>
</dbReference>
<keyword evidence="7" id="KW-1185">Reference proteome</keyword>
<dbReference type="GO" id="GO:0005524">
    <property type="term" value="F:ATP binding"/>
    <property type="evidence" value="ECO:0007669"/>
    <property type="project" value="UniProtKB-KW"/>
</dbReference>
<evidence type="ECO:0000256" key="2">
    <source>
        <dbReference type="ARBA" id="ARBA00022692"/>
    </source>
</evidence>
<dbReference type="OrthoDB" id="6500128at2759"/>
<dbReference type="PROSITE" id="PS50929">
    <property type="entry name" value="ABC_TM1F"/>
    <property type="match status" value="1"/>
</dbReference>
<feature type="domain" description="ABC transmembrane type-1" evidence="5">
    <location>
        <begin position="1"/>
        <end position="97"/>
    </location>
</feature>
<evidence type="ECO:0000313" key="7">
    <source>
        <dbReference type="Proteomes" id="UP001165190"/>
    </source>
</evidence>
<evidence type="ECO:0000256" key="4">
    <source>
        <dbReference type="ARBA" id="ARBA00023136"/>
    </source>
</evidence>
<evidence type="ECO:0000313" key="6">
    <source>
        <dbReference type="EMBL" id="GMI71270.1"/>
    </source>
</evidence>
<dbReference type="Pfam" id="PF00005">
    <property type="entry name" value="ABC_tran"/>
    <property type="match status" value="1"/>
</dbReference>
<dbReference type="PANTHER" id="PTHR24222:SF64">
    <property type="entry name" value="ABC TRANSPORTER B FAMILY MEMBER 26, CHLOROPLASTIC"/>
    <property type="match status" value="1"/>
</dbReference>
<dbReference type="Proteomes" id="UP001165190">
    <property type="component" value="Unassembled WGS sequence"/>
</dbReference>
<dbReference type="SUPFAM" id="SSF52540">
    <property type="entry name" value="P-loop containing nucleoside triphosphate hydrolases"/>
    <property type="match status" value="1"/>
</dbReference>
<dbReference type="InterPro" id="IPR027417">
    <property type="entry name" value="P-loop_NTPase"/>
</dbReference>
<dbReference type="InterPro" id="IPR039421">
    <property type="entry name" value="Type_1_exporter"/>
</dbReference>
<dbReference type="Gene3D" id="3.40.50.300">
    <property type="entry name" value="P-loop containing nucleotide triphosphate hydrolases"/>
    <property type="match status" value="1"/>
</dbReference>
<protein>
    <submittedName>
        <fullName evidence="6">ATP-binding cassette B26, transporter associated with antigen processing protein 1</fullName>
    </submittedName>
</protein>
<dbReference type="AlphaFoldDB" id="A0A9W7LQ13"/>
<evidence type="ECO:0000259" key="5">
    <source>
        <dbReference type="PROSITE" id="PS50929"/>
    </source>
</evidence>
<keyword evidence="6" id="KW-0547">Nucleotide-binding</keyword>
<name>A0A9W7LQ13_HIBTR</name>
<keyword evidence="3" id="KW-1133">Transmembrane helix</keyword>
<dbReference type="InterPro" id="IPR011527">
    <property type="entry name" value="ABC1_TM_dom"/>
</dbReference>